<dbReference type="GO" id="GO:0043041">
    <property type="term" value="P:amino acid activation for nonribosomal peptide biosynthetic process"/>
    <property type="evidence" value="ECO:0007669"/>
    <property type="project" value="TreeGrafter"/>
</dbReference>
<evidence type="ECO:0000313" key="2">
    <source>
        <dbReference type="EMBL" id="TDB96372.1"/>
    </source>
</evidence>
<keyword evidence="3" id="KW-1185">Reference proteome</keyword>
<dbReference type="InterPro" id="IPR001242">
    <property type="entry name" value="Condensation_dom"/>
</dbReference>
<dbReference type="GO" id="GO:0009239">
    <property type="term" value="P:enterobactin biosynthetic process"/>
    <property type="evidence" value="ECO:0007669"/>
    <property type="project" value="TreeGrafter"/>
</dbReference>
<organism evidence="2 3">
    <name type="scientific">Nonomuraea longispora</name>
    <dbReference type="NCBI Taxonomy" id="1848320"/>
    <lineage>
        <taxon>Bacteria</taxon>
        <taxon>Bacillati</taxon>
        <taxon>Actinomycetota</taxon>
        <taxon>Actinomycetes</taxon>
        <taxon>Streptosporangiales</taxon>
        <taxon>Streptosporangiaceae</taxon>
        <taxon>Nonomuraea</taxon>
    </lineage>
</organism>
<evidence type="ECO:0000259" key="1">
    <source>
        <dbReference type="Pfam" id="PF00668"/>
    </source>
</evidence>
<accession>A0A4R4MPW3</accession>
<dbReference type="InterPro" id="IPR023213">
    <property type="entry name" value="CAT-like_dom_sf"/>
</dbReference>
<proteinExistence type="predicted"/>
<gene>
    <name evidence="2" type="ORF">E1267_41065</name>
</gene>
<sequence length="429" mass="46803">MEKYEFPVSPAQARMLVLDQLNPGTAQYNVPVAFDVRGRFDVEAFRAALEAVVAAHESLRTVFQPHDGGYVQVVAEEVRVALRVERDVPAARAHARLKAEAAAPFDVEAGPLLRCVVHVVADEHHLVLLTVHHLVCDGWSLRLLLEQVSGAYRRLASTGGSPADPGPLVPQYPDYAVWQRERLHTMDESVAFWADTLKDAPTTLALPADRPRPAVQSAAGGVVRVPLAPGTRERMAEVAAGRNATPYMVMFAAFAAFLARISGQRDLVIAVPVAGRDHPDVQAMIGLLVNTIAVRADLSGDPEFSDLLGQVRDRLLAARPHHEAPFEAVVQALAPGRELSHDPLVQVMLAYDDDTSFALDLPGATAERVELLLDDAKFDLLMNVERQGDELAAHLVHRADLFDRETVRHWARAFGTLLDGLLAEPGRPV</sequence>
<name>A0A4R4MPW3_9ACTN</name>
<dbReference type="PANTHER" id="PTHR45527:SF1">
    <property type="entry name" value="FATTY ACID SYNTHASE"/>
    <property type="match status" value="1"/>
</dbReference>
<dbReference type="EMBL" id="SMJZ01000293">
    <property type="protein sequence ID" value="TDB96372.1"/>
    <property type="molecule type" value="Genomic_DNA"/>
</dbReference>
<dbReference type="SUPFAM" id="SSF52777">
    <property type="entry name" value="CoA-dependent acyltransferases"/>
    <property type="match status" value="2"/>
</dbReference>
<protein>
    <submittedName>
        <fullName evidence="2">Non-ribosomal peptide synthetase</fullName>
    </submittedName>
</protein>
<dbReference type="RefSeq" id="WP_246064648.1">
    <property type="nucleotide sequence ID" value="NZ_SMJZ01000293.1"/>
</dbReference>
<reference evidence="2 3" key="1">
    <citation type="submission" date="2019-02" db="EMBL/GenBank/DDBJ databases">
        <title>Draft genome sequences of novel Actinobacteria.</title>
        <authorList>
            <person name="Sahin N."/>
            <person name="Ay H."/>
            <person name="Saygin H."/>
        </authorList>
    </citation>
    <scope>NUCLEOTIDE SEQUENCE [LARGE SCALE GENOMIC DNA]</scope>
    <source>
        <strain evidence="2 3">KC201</strain>
    </source>
</reference>
<evidence type="ECO:0000313" key="3">
    <source>
        <dbReference type="Proteomes" id="UP000295157"/>
    </source>
</evidence>
<dbReference type="AlphaFoldDB" id="A0A4R4MPW3"/>
<dbReference type="CDD" id="cd19531">
    <property type="entry name" value="LCL_NRPS-like"/>
    <property type="match status" value="1"/>
</dbReference>
<dbReference type="GO" id="GO:0031177">
    <property type="term" value="F:phosphopantetheine binding"/>
    <property type="evidence" value="ECO:0007669"/>
    <property type="project" value="TreeGrafter"/>
</dbReference>
<dbReference type="GO" id="GO:0008610">
    <property type="term" value="P:lipid biosynthetic process"/>
    <property type="evidence" value="ECO:0007669"/>
    <property type="project" value="UniProtKB-ARBA"/>
</dbReference>
<dbReference type="Gene3D" id="3.30.559.10">
    <property type="entry name" value="Chloramphenicol acetyltransferase-like domain"/>
    <property type="match status" value="1"/>
</dbReference>
<dbReference type="Proteomes" id="UP000295157">
    <property type="component" value="Unassembled WGS sequence"/>
</dbReference>
<dbReference type="GO" id="GO:0009366">
    <property type="term" value="C:enterobactin synthetase complex"/>
    <property type="evidence" value="ECO:0007669"/>
    <property type="project" value="TreeGrafter"/>
</dbReference>
<comment type="caution">
    <text evidence="2">The sequence shown here is derived from an EMBL/GenBank/DDBJ whole genome shotgun (WGS) entry which is preliminary data.</text>
</comment>
<dbReference type="Pfam" id="PF00668">
    <property type="entry name" value="Condensation"/>
    <property type="match status" value="1"/>
</dbReference>
<dbReference type="GO" id="GO:0047527">
    <property type="term" value="F:2,3-dihydroxybenzoate-serine ligase activity"/>
    <property type="evidence" value="ECO:0007669"/>
    <property type="project" value="TreeGrafter"/>
</dbReference>
<dbReference type="GO" id="GO:0005829">
    <property type="term" value="C:cytosol"/>
    <property type="evidence" value="ECO:0007669"/>
    <property type="project" value="TreeGrafter"/>
</dbReference>
<dbReference type="Gene3D" id="3.30.559.30">
    <property type="entry name" value="Nonribosomal peptide synthetase, condensation domain"/>
    <property type="match status" value="1"/>
</dbReference>
<dbReference type="PANTHER" id="PTHR45527">
    <property type="entry name" value="NONRIBOSOMAL PEPTIDE SYNTHETASE"/>
    <property type="match status" value="1"/>
</dbReference>
<feature type="domain" description="Condensation" evidence="1">
    <location>
        <begin position="5"/>
        <end position="428"/>
    </location>
</feature>
<feature type="non-terminal residue" evidence="2">
    <location>
        <position position="429"/>
    </location>
</feature>